<evidence type="ECO:0000313" key="3">
    <source>
        <dbReference type="Proteomes" id="UP000276215"/>
    </source>
</evidence>
<dbReference type="InterPro" id="IPR004875">
    <property type="entry name" value="DDE_SF_endonuclease_dom"/>
</dbReference>
<dbReference type="EMBL" id="ML120671">
    <property type="protein sequence ID" value="RPA88795.1"/>
    <property type="molecule type" value="Genomic_DNA"/>
</dbReference>
<feature type="non-terminal residue" evidence="2">
    <location>
        <position position="1"/>
    </location>
</feature>
<proteinExistence type="predicted"/>
<accession>A0A3N4ISR2</accession>
<sequence>RYRILLFNEHNSNVITFFEYYINNKLILICLSPHMSHHLHPLDVSVFSPYKHTYHMELQE</sequence>
<dbReference type="Proteomes" id="UP000276215">
    <property type="component" value="Unassembled WGS sequence"/>
</dbReference>
<dbReference type="AlphaFoldDB" id="A0A3N4ISR2"/>
<organism evidence="2 3">
    <name type="scientific">Choiromyces venosus 120613-1</name>
    <dbReference type="NCBI Taxonomy" id="1336337"/>
    <lineage>
        <taxon>Eukaryota</taxon>
        <taxon>Fungi</taxon>
        <taxon>Dikarya</taxon>
        <taxon>Ascomycota</taxon>
        <taxon>Pezizomycotina</taxon>
        <taxon>Pezizomycetes</taxon>
        <taxon>Pezizales</taxon>
        <taxon>Tuberaceae</taxon>
        <taxon>Choiromyces</taxon>
    </lineage>
</organism>
<feature type="domain" description="DDE-1" evidence="1">
    <location>
        <begin position="1"/>
        <end position="58"/>
    </location>
</feature>
<evidence type="ECO:0000313" key="2">
    <source>
        <dbReference type="EMBL" id="RPA88795.1"/>
    </source>
</evidence>
<evidence type="ECO:0000259" key="1">
    <source>
        <dbReference type="Pfam" id="PF03184"/>
    </source>
</evidence>
<dbReference type="GO" id="GO:0003676">
    <property type="term" value="F:nucleic acid binding"/>
    <property type="evidence" value="ECO:0007669"/>
    <property type="project" value="InterPro"/>
</dbReference>
<dbReference type="Pfam" id="PF03184">
    <property type="entry name" value="DDE_1"/>
    <property type="match status" value="1"/>
</dbReference>
<name>A0A3N4ISR2_9PEZI</name>
<protein>
    <recommendedName>
        <fullName evidence="1">DDE-1 domain-containing protein</fullName>
    </recommendedName>
</protein>
<reference evidence="2 3" key="1">
    <citation type="journal article" date="2018" name="Nat. Ecol. Evol.">
        <title>Pezizomycetes genomes reveal the molecular basis of ectomycorrhizal truffle lifestyle.</title>
        <authorList>
            <person name="Murat C."/>
            <person name="Payen T."/>
            <person name="Noel B."/>
            <person name="Kuo A."/>
            <person name="Morin E."/>
            <person name="Chen J."/>
            <person name="Kohler A."/>
            <person name="Krizsan K."/>
            <person name="Balestrini R."/>
            <person name="Da Silva C."/>
            <person name="Montanini B."/>
            <person name="Hainaut M."/>
            <person name="Levati E."/>
            <person name="Barry K.W."/>
            <person name="Belfiori B."/>
            <person name="Cichocki N."/>
            <person name="Clum A."/>
            <person name="Dockter R.B."/>
            <person name="Fauchery L."/>
            <person name="Guy J."/>
            <person name="Iotti M."/>
            <person name="Le Tacon F."/>
            <person name="Lindquist E.A."/>
            <person name="Lipzen A."/>
            <person name="Malagnac F."/>
            <person name="Mello A."/>
            <person name="Molinier V."/>
            <person name="Miyauchi S."/>
            <person name="Poulain J."/>
            <person name="Riccioni C."/>
            <person name="Rubini A."/>
            <person name="Sitrit Y."/>
            <person name="Splivallo R."/>
            <person name="Traeger S."/>
            <person name="Wang M."/>
            <person name="Zifcakova L."/>
            <person name="Wipf D."/>
            <person name="Zambonelli A."/>
            <person name="Paolocci F."/>
            <person name="Nowrousian M."/>
            <person name="Ottonello S."/>
            <person name="Baldrian P."/>
            <person name="Spatafora J.W."/>
            <person name="Henrissat B."/>
            <person name="Nagy L.G."/>
            <person name="Aury J.M."/>
            <person name="Wincker P."/>
            <person name="Grigoriev I.V."/>
            <person name="Bonfante P."/>
            <person name="Martin F.M."/>
        </authorList>
    </citation>
    <scope>NUCLEOTIDE SEQUENCE [LARGE SCALE GENOMIC DNA]</scope>
    <source>
        <strain evidence="2 3">120613-1</strain>
    </source>
</reference>
<keyword evidence="3" id="KW-1185">Reference proteome</keyword>
<gene>
    <name evidence="2" type="ORF">L873DRAFT_1724647</name>
</gene>